<reference evidence="1" key="1">
    <citation type="submission" date="2023-03" db="EMBL/GenBank/DDBJ databases">
        <title>Massive genome expansion in bonnet fungi (Mycena s.s.) driven by repeated elements and novel gene families across ecological guilds.</title>
        <authorList>
            <consortium name="Lawrence Berkeley National Laboratory"/>
            <person name="Harder C.B."/>
            <person name="Miyauchi S."/>
            <person name="Viragh M."/>
            <person name="Kuo A."/>
            <person name="Thoen E."/>
            <person name="Andreopoulos B."/>
            <person name="Lu D."/>
            <person name="Skrede I."/>
            <person name="Drula E."/>
            <person name="Henrissat B."/>
            <person name="Morin E."/>
            <person name="Kohler A."/>
            <person name="Barry K."/>
            <person name="LaButti K."/>
            <person name="Morin E."/>
            <person name="Salamov A."/>
            <person name="Lipzen A."/>
            <person name="Mereny Z."/>
            <person name="Hegedus B."/>
            <person name="Baldrian P."/>
            <person name="Stursova M."/>
            <person name="Weitz H."/>
            <person name="Taylor A."/>
            <person name="Grigoriev I.V."/>
            <person name="Nagy L.G."/>
            <person name="Martin F."/>
            <person name="Kauserud H."/>
        </authorList>
    </citation>
    <scope>NUCLEOTIDE SEQUENCE</scope>
    <source>
        <strain evidence="1">CBHHK002</strain>
    </source>
</reference>
<accession>A0AAD7A9K6</accession>
<protein>
    <submittedName>
        <fullName evidence="1">Uncharacterized protein</fullName>
    </submittedName>
</protein>
<evidence type="ECO:0000313" key="1">
    <source>
        <dbReference type="EMBL" id="KAJ7352660.1"/>
    </source>
</evidence>
<dbReference type="EMBL" id="JARIHO010000012">
    <property type="protein sequence ID" value="KAJ7352660.1"/>
    <property type="molecule type" value="Genomic_DNA"/>
</dbReference>
<dbReference type="Proteomes" id="UP001218218">
    <property type="component" value="Unassembled WGS sequence"/>
</dbReference>
<proteinExistence type="predicted"/>
<keyword evidence="2" id="KW-1185">Reference proteome</keyword>
<gene>
    <name evidence="1" type="ORF">DFH08DRAFT_991640</name>
</gene>
<evidence type="ECO:0000313" key="2">
    <source>
        <dbReference type="Proteomes" id="UP001218218"/>
    </source>
</evidence>
<sequence length="318" mass="35533">MSDNTIFNFHGLARALADQDFEVLRGRWQDSLARVGRFRFTNLPVEIALAILKLAATKSSTYSTLMRTSRDVAALARVECVPKVLILSNPHAAVSFYGCISVHPEVGAGIKQLWLFPALATNQTASVCPAILKACINVERLACVPDRLFEICSGTEFRHTSLVDVTLVDPIVPWERLFASRHGAAFFNQIQELRLVGGTQHTAPPLGRSFRNLTDLTLSSTTTASVRNYILDHVRFPNLERLTVTVPYTAWRTVGMSFLMSDPELADYRLCVVHCPKKWKELDVWKDVKYTIWNLGATEWNACATSNNVTAPALRQLK</sequence>
<name>A0AAD7A9K6_9AGAR</name>
<comment type="caution">
    <text evidence="1">The sequence shown here is derived from an EMBL/GenBank/DDBJ whole genome shotgun (WGS) entry which is preliminary data.</text>
</comment>
<organism evidence="1 2">
    <name type="scientific">Mycena albidolilacea</name>
    <dbReference type="NCBI Taxonomy" id="1033008"/>
    <lineage>
        <taxon>Eukaryota</taxon>
        <taxon>Fungi</taxon>
        <taxon>Dikarya</taxon>
        <taxon>Basidiomycota</taxon>
        <taxon>Agaricomycotina</taxon>
        <taxon>Agaricomycetes</taxon>
        <taxon>Agaricomycetidae</taxon>
        <taxon>Agaricales</taxon>
        <taxon>Marasmiineae</taxon>
        <taxon>Mycenaceae</taxon>
        <taxon>Mycena</taxon>
    </lineage>
</organism>
<dbReference type="AlphaFoldDB" id="A0AAD7A9K6"/>